<dbReference type="Pfam" id="PF12773">
    <property type="entry name" value="DZR"/>
    <property type="match status" value="1"/>
</dbReference>
<evidence type="ECO:0000313" key="4">
    <source>
        <dbReference type="EMBL" id="MCO6025035.1"/>
    </source>
</evidence>
<proteinExistence type="predicted"/>
<reference evidence="4 5" key="1">
    <citation type="submission" date="2022-06" db="EMBL/GenBank/DDBJ databases">
        <title>A taxonomic note on the genus Prevotella: Description of four novel genera and emended description of the genera Hallella and Xylanibacter.</title>
        <authorList>
            <person name="Hitch T.C.A."/>
        </authorList>
    </citation>
    <scope>NUCLEOTIDE SEQUENCE [LARGE SCALE GENOMIC DNA]</scope>
    <source>
        <strain evidence="4 5">DSM 100619</strain>
    </source>
</reference>
<dbReference type="InterPro" id="IPR025874">
    <property type="entry name" value="DZR"/>
</dbReference>
<accession>A0ABT1BVC5</accession>
<evidence type="ECO:0000256" key="1">
    <source>
        <dbReference type="SAM" id="MobiDB-lite"/>
    </source>
</evidence>
<protein>
    <submittedName>
        <fullName evidence="4">Zinc ribbon domain-containing protein</fullName>
    </submittedName>
</protein>
<feature type="region of interest" description="Disordered" evidence="1">
    <location>
        <begin position="55"/>
        <end position="126"/>
    </location>
</feature>
<evidence type="ECO:0000313" key="5">
    <source>
        <dbReference type="Proteomes" id="UP001204015"/>
    </source>
</evidence>
<feature type="transmembrane region" description="Helical" evidence="2">
    <location>
        <begin position="132"/>
        <end position="152"/>
    </location>
</feature>
<name>A0ABT1BVC5_9BACT</name>
<dbReference type="InterPro" id="IPR011990">
    <property type="entry name" value="TPR-like_helical_dom_sf"/>
</dbReference>
<feature type="compositionally biased region" description="Polar residues" evidence="1">
    <location>
        <begin position="56"/>
        <end position="92"/>
    </location>
</feature>
<dbReference type="RefSeq" id="WP_252760398.1">
    <property type="nucleotide sequence ID" value="NZ_JAMXLY010000010.1"/>
</dbReference>
<gene>
    <name evidence="4" type="ORF">NG821_04125</name>
</gene>
<keyword evidence="2" id="KW-1133">Transmembrane helix</keyword>
<dbReference type="EMBL" id="JAMXLY010000010">
    <property type="protein sequence ID" value="MCO6025035.1"/>
    <property type="molecule type" value="Genomic_DNA"/>
</dbReference>
<keyword evidence="2" id="KW-0472">Membrane</keyword>
<evidence type="ECO:0000259" key="3">
    <source>
        <dbReference type="Pfam" id="PF12773"/>
    </source>
</evidence>
<feature type="domain" description="DZANK-type" evidence="3">
    <location>
        <begin position="6"/>
        <end position="51"/>
    </location>
</feature>
<evidence type="ECO:0000256" key="2">
    <source>
        <dbReference type="SAM" id="Phobius"/>
    </source>
</evidence>
<keyword evidence="2" id="KW-0812">Transmembrane</keyword>
<organism evidence="4 5">
    <name type="scientific">Segatella cerevisiae</name>
    <dbReference type="NCBI Taxonomy" id="2053716"/>
    <lineage>
        <taxon>Bacteria</taxon>
        <taxon>Pseudomonadati</taxon>
        <taxon>Bacteroidota</taxon>
        <taxon>Bacteroidia</taxon>
        <taxon>Bacteroidales</taxon>
        <taxon>Prevotellaceae</taxon>
        <taxon>Segatella</taxon>
    </lineage>
</organism>
<sequence>MAIIKCPECGHQISDKAPVCPNCGVEIAGKIIRCPNCGEVYFSNEEMCPNCHRPTKLSTTPQNPITSAPVSPVHSQPTPVRNDNLPPKSTTRPVGHTAPQYSSQPERPSVPPKGPGKGNYPPKGKKKNGNTVYIVIGVIIALFAFGLMYHFYATAQDNKEEQDYEYAMKSTDPTVLQSYLDTYKNAPEDHLDSVQNHLMKIKQNEQEWTNAVMRDSKGALEDYLQNFPHSIHAKEALAKIDSLDWRDAHNDNTAESYQTYLKEHPQGAFANLAHESMEKVQQKQLQPVEKQMISALFRKFFQGINSRNDDQATSQVEDVMTSFLGKSNAGKDDVASFIHKLWKDNVVNMNWRINNDYKIKKTSVGDDKYQYQVQFSANQSVNSTDPSQPSQSQFRISATVSPDSKISSFNMVRIIL</sequence>
<dbReference type="Gene3D" id="1.25.40.10">
    <property type="entry name" value="Tetratricopeptide repeat domain"/>
    <property type="match status" value="1"/>
</dbReference>
<comment type="caution">
    <text evidence="4">The sequence shown here is derived from an EMBL/GenBank/DDBJ whole genome shotgun (WGS) entry which is preliminary data.</text>
</comment>
<keyword evidence="5" id="KW-1185">Reference proteome</keyword>
<dbReference type="Proteomes" id="UP001204015">
    <property type="component" value="Unassembled WGS sequence"/>
</dbReference>